<feature type="compositionally biased region" description="Low complexity" evidence="1">
    <location>
        <begin position="108"/>
        <end position="137"/>
    </location>
</feature>
<keyword evidence="3" id="KW-1185">Reference proteome</keyword>
<organism evidence="2 3">
    <name type="scientific">Engystomops pustulosus</name>
    <name type="common">Tungara frog</name>
    <name type="synonym">Physalaemus pustulosus</name>
    <dbReference type="NCBI Taxonomy" id="76066"/>
    <lineage>
        <taxon>Eukaryota</taxon>
        <taxon>Metazoa</taxon>
        <taxon>Chordata</taxon>
        <taxon>Craniata</taxon>
        <taxon>Vertebrata</taxon>
        <taxon>Euteleostomi</taxon>
        <taxon>Amphibia</taxon>
        <taxon>Batrachia</taxon>
        <taxon>Anura</taxon>
        <taxon>Neobatrachia</taxon>
        <taxon>Hyloidea</taxon>
        <taxon>Leptodactylidae</taxon>
        <taxon>Leiuperinae</taxon>
        <taxon>Engystomops</taxon>
    </lineage>
</organism>
<evidence type="ECO:0000313" key="2">
    <source>
        <dbReference type="EMBL" id="KAG8550220.1"/>
    </source>
</evidence>
<dbReference type="EMBL" id="WNYA01000071">
    <property type="protein sequence ID" value="KAG8550220.1"/>
    <property type="molecule type" value="Genomic_DNA"/>
</dbReference>
<reference evidence="2" key="1">
    <citation type="thesis" date="2020" institute="ProQuest LLC" country="789 East Eisenhower Parkway, Ann Arbor, MI, USA">
        <title>Comparative Genomics and Chromosome Evolution.</title>
        <authorList>
            <person name="Mudd A.B."/>
        </authorList>
    </citation>
    <scope>NUCLEOTIDE SEQUENCE</scope>
    <source>
        <strain evidence="2">237g6f4</strain>
        <tissue evidence="2">Blood</tissue>
    </source>
</reference>
<protein>
    <submittedName>
        <fullName evidence="2">Uncharacterized protein</fullName>
    </submittedName>
</protein>
<evidence type="ECO:0000256" key="1">
    <source>
        <dbReference type="SAM" id="MobiDB-lite"/>
    </source>
</evidence>
<proteinExistence type="predicted"/>
<feature type="region of interest" description="Disordered" evidence="1">
    <location>
        <begin position="107"/>
        <end position="138"/>
    </location>
</feature>
<sequence>MWHTTVRRSSGVSLKNLQTSENLALAAGALATGASLVDTFGADAPALALPLRLAPPLPLPTCSGRGLSSVSEALCSPGLSTQLGSVTSSSSDPSVCSPLGLPALTTTSPLSDNRVSSSSDTSLHTSSSTSTRSSSPTDCDWWKTWASENCSSATGQVVCDCGKGPENSSSDDNCFIFSIFYRQRCKKLKICKTAANPDPTNIDIDIRDIGNDYVQTKTSPDATYCELEIKDIYENYEQIKPPISTHITGRPGATDDVYENIYSVQTPNN</sequence>
<comment type="caution">
    <text evidence="2">The sequence shown here is derived from an EMBL/GenBank/DDBJ whole genome shotgun (WGS) entry which is preliminary data.</text>
</comment>
<gene>
    <name evidence="2" type="ORF">GDO81_027492</name>
</gene>
<dbReference type="AlphaFoldDB" id="A0AAV6ZSD2"/>
<name>A0AAV6ZSD2_ENGPU</name>
<accession>A0AAV6ZSD2</accession>
<dbReference type="Proteomes" id="UP000824782">
    <property type="component" value="Unassembled WGS sequence"/>
</dbReference>
<evidence type="ECO:0000313" key="3">
    <source>
        <dbReference type="Proteomes" id="UP000824782"/>
    </source>
</evidence>